<feature type="non-terminal residue" evidence="2">
    <location>
        <position position="108"/>
    </location>
</feature>
<evidence type="ECO:0000313" key="3">
    <source>
        <dbReference type="Proteomes" id="UP000235672"/>
    </source>
</evidence>
<accession>A0A2J6PHD2</accession>
<feature type="chain" id="PRO_5014395205" evidence="1">
    <location>
        <begin position="23"/>
        <end position="108"/>
    </location>
</feature>
<gene>
    <name evidence="2" type="ORF">NA56DRAFT_651756</name>
</gene>
<dbReference type="Proteomes" id="UP000235672">
    <property type="component" value="Unassembled WGS sequence"/>
</dbReference>
<name>A0A2J6PHD2_9HELO</name>
<dbReference type="EMBL" id="KZ613531">
    <property type="protein sequence ID" value="PMD13430.1"/>
    <property type="molecule type" value="Genomic_DNA"/>
</dbReference>
<keyword evidence="3" id="KW-1185">Reference proteome</keyword>
<organism evidence="2 3">
    <name type="scientific">Hyaloscypha hepaticicola</name>
    <dbReference type="NCBI Taxonomy" id="2082293"/>
    <lineage>
        <taxon>Eukaryota</taxon>
        <taxon>Fungi</taxon>
        <taxon>Dikarya</taxon>
        <taxon>Ascomycota</taxon>
        <taxon>Pezizomycotina</taxon>
        <taxon>Leotiomycetes</taxon>
        <taxon>Helotiales</taxon>
        <taxon>Hyaloscyphaceae</taxon>
        <taxon>Hyaloscypha</taxon>
    </lineage>
</organism>
<proteinExistence type="predicted"/>
<feature type="non-terminal residue" evidence="2">
    <location>
        <position position="1"/>
    </location>
</feature>
<protein>
    <submittedName>
        <fullName evidence="2">Uncharacterized protein</fullName>
    </submittedName>
</protein>
<evidence type="ECO:0000313" key="2">
    <source>
        <dbReference type="EMBL" id="PMD13430.1"/>
    </source>
</evidence>
<sequence>ITDLSALTLLRFFSLLLRFARNRYPSVYNTRNCQRNVRNDFARNVKNDSNRVLKIDRKLSLSRNQGAFLNPRPAGIVRRTLVAGTRYFVIWDSAKRLDPEYPQIPHDC</sequence>
<dbReference type="AlphaFoldDB" id="A0A2J6PHD2"/>
<reference evidence="2 3" key="1">
    <citation type="submission" date="2016-05" db="EMBL/GenBank/DDBJ databases">
        <title>A degradative enzymes factory behind the ericoid mycorrhizal symbiosis.</title>
        <authorList>
            <consortium name="DOE Joint Genome Institute"/>
            <person name="Martino E."/>
            <person name="Morin E."/>
            <person name="Grelet G."/>
            <person name="Kuo A."/>
            <person name="Kohler A."/>
            <person name="Daghino S."/>
            <person name="Barry K."/>
            <person name="Choi C."/>
            <person name="Cichocki N."/>
            <person name="Clum A."/>
            <person name="Copeland A."/>
            <person name="Hainaut M."/>
            <person name="Haridas S."/>
            <person name="Labutti K."/>
            <person name="Lindquist E."/>
            <person name="Lipzen A."/>
            <person name="Khouja H.-R."/>
            <person name="Murat C."/>
            <person name="Ohm R."/>
            <person name="Olson A."/>
            <person name="Spatafora J."/>
            <person name="Veneault-Fourrey C."/>
            <person name="Henrissat B."/>
            <person name="Grigoriev I."/>
            <person name="Martin F."/>
            <person name="Perotto S."/>
        </authorList>
    </citation>
    <scope>NUCLEOTIDE SEQUENCE [LARGE SCALE GENOMIC DNA]</scope>
    <source>
        <strain evidence="2 3">UAMH 7357</strain>
    </source>
</reference>
<evidence type="ECO:0000256" key="1">
    <source>
        <dbReference type="SAM" id="SignalP"/>
    </source>
</evidence>
<feature type="signal peptide" evidence="1">
    <location>
        <begin position="1"/>
        <end position="22"/>
    </location>
</feature>
<keyword evidence="1" id="KW-0732">Signal</keyword>